<feature type="domain" description="OmpR/PhoB-type" evidence="9">
    <location>
        <begin position="121"/>
        <end position="221"/>
    </location>
</feature>
<dbReference type="SUPFAM" id="SSF46894">
    <property type="entry name" value="C-terminal effector domain of the bipartite response regulators"/>
    <property type="match status" value="1"/>
</dbReference>
<dbReference type="InterPro" id="IPR001789">
    <property type="entry name" value="Sig_transdc_resp-reg_receiver"/>
</dbReference>
<dbReference type="Pfam" id="PF00486">
    <property type="entry name" value="Trans_reg_C"/>
    <property type="match status" value="1"/>
</dbReference>
<comment type="caution">
    <text evidence="10">The sequence shown here is derived from an EMBL/GenBank/DDBJ whole genome shotgun (WGS) entry which is preliminary data.</text>
</comment>
<dbReference type="RefSeq" id="WP_028106946.1">
    <property type="nucleotide sequence ID" value="NZ_LVVL01000015.1"/>
</dbReference>
<evidence type="ECO:0000256" key="5">
    <source>
        <dbReference type="ARBA" id="ARBA00023163"/>
    </source>
</evidence>
<dbReference type="PANTHER" id="PTHR48111">
    <property type="entry name" value="REGULATOR OF RPOS"/>
    <property type="match status" value="1"/>
</dbReference>
<proteinExistence type="predicted"/>
<feature type="DNA-binding region" description="OmpR/PhoB-type" evidence="7">
    <location>
        <begin position="121"/>
        <end position="221"/>
    </location>
</feature>
<dbReference type="SMART" id="SM00862">
    <property type="entry name" value="Trans_reg_C"/>
    <property type="match status" value="1"/>
</dbReference>
<sequence length="226" mass="25978">MARILIVDDEPRMLQLMKLYLAPYGHTCHLVDSAQKALELVRTVPIDLALLDVMMPEMDGWILCQKIRQVADFPIIMVTARNQKEDILRGHEVGADDYVAKPIHEGELLARIELLIGRVKQEQETFHGLSYDAAAYRCEFNQQKILLTKTEFQLLGKLLASKNRILSREQLVLSLWGDDESIEPRTIDSHIRHLREKLRRAGFPIDVHLETVRGVGYRLLETTNES</sequence>
<dbReference type="InterPro" id="IPR016032">
    <property type="entry name" value="Sig_transdc_resp-reg_C-effctor"/>
</dbReference>
<gene>
    <name evidence="10" type="ORF">A3783_11885</name>
</gene>
<organism evidence="10 11">
    <name type="scientific">Exiguobacterium undae</name>
    <dbReference type="NCBI Taxonomy" id="169177"/>
    <lineage>
        <taxon>Bacteria</taxon>
        <taxon>Bacillati</taxon>
        <taxon>Bacillota</taxon>
        <taxon>Bacilli</taxon>
        <taxon>Bacillales</taxon>
        <taxon>Bacillales Family XII. Incertae Sedis</taxon>
        <taxon>Exiguobacterium</taxon>
    </lineage>
</organism>
<dbReference type="InterPro" id="IPR011006">
    <property type="entry name" value="CheY-like_superfamily"/>
</dbReference>
<dbReference type="PANTHER" id="PTHR48111:SF73">
    <property type="entry name" value="ALKALINE PHOSPHATASE SYNTHESIS TRANSCRIPTIONAL REGULATORY PROTEIN PHOP"/>
    <property type="match status" value="1"/>
</dbReference>
<evidence type="ECO:0000256" key="6">
    <source>
        <dbReference type="PROSITE-ProRule" id="PRU00169"/>
    </source>
</evidence>
<evidence type="ECO:0000256" key="7">
    <source>
        <dbReference type="PROSITE-ProRule" id="PRU01091"/>
    </source>
</evidence>
<keyword evidence="4 7" id="KW-0238">DNA-binding</keyword>
<dbReference type="EMBL" id="LVVL01000015">
    <property type="protein sequence ID" value="OAN12239.1"/>
    <property type="molecule type" value="Genomic_DNA"/>
</dbReference>
<evidence type="ECO:0000259" key="8">
    <source>
        <dbReference type="PROSITE" id="PS50110"/>
    </source>
</evidence>
<dbReference type="Gene3D" id="3.40.50.2300">
    <property type="match status" value="1"/>
</dbReference>
<evidence type="ECO:0000313" key="10">
    <source>
        <dbReference type="EMBL" id="OAN12239.1"/>
    </source>
</evidence>
<dbReference type="SUPFAM" id="SSF52172">
    <property type="entry name" value="CheY-like"/>
    <property type="match status" value="1"/>
</dbReference>
<dbReference type="CDD" id="cd00383">
    <property type="entry name" value="trans_reg_C"/>
    <property type="match status" value="1"/>
</dbReference>
<keyword evidence="2" id="KW-0902">Two-component regulatory system</keyword>
<dbReference type="GO" id="GO:0003677">
    <property type="term" value="F:DNA binding"/>
    <property type="evidence" value="ECO:0007669"/>
    <property type="project" value="UniProtKB-KW"/>
</dbReference>
<keyword evidence="11" id="KW-1185">Reference proteome</keyword>
<dbReference type="CDD" id="cd17574">
    <property type="entry name" value="REC_OmpR"/>
    <property type="match status" value="1"/>
</dbReference>
<keyword evidence="3" id="KW-0805">Transcription regulation</keyword>
<evidence type="ECO:0000259" key="9">
    <source>
        <dbReference type="PROSITE" id="PS51755"/>
    </source>
</evidence>
<evidence type="ECO:0000256" key="3">
    <source>
        <dbReference type="ARBA" id="ARBA00023015"/>
    </source>
</evidence>
<feature type="modified residue" description="4-aspartylphosphate" evidence="6">
    <location>
        <position position="52"/>
    </location>
</feature>
<accession>A0ABX2V7L9</accession>
<keyword evidence="5" id="KW-0804">Transcription</keyword>
<protein>
    <submittedName>
        <fullName evidence="10">DNA-binding response regulator</fullName>
    </submittedName>
</protein>
<dbReference type="InterPro" id="IPR036388">
    <property type="entry name" value="WH-like_DNA-bd_sf"/>
</dbReference>
<dbReference type="Gene3D" id="1.10.10.10">
    <property type="entry name" value="Winged helix-like DNA-binding domain superfamily/Winged helix DNA-binding domain"/>
    <property type="match status" value="1"/>
</dbReference>
<dbReference type="InterPro" id="IPR001867">
    <property type="entry name" value="OmpR/PhoB-type_DNA-bd"/>
</dbReference>
<evidence type="ECO:0000256" key="4">
    <source>
        <dbReference type="ARBA" id="ARBA00023125"/>
    </source>
</evidence>
<dbReference type="Pfam" id="PF00072">
    <property type="entry name" value="Response_reg"/>
    <property type="match status" value="1"/>
</dbReference>
<dbReference type="Proteomes" id="UP000078447">
    <property type="component" value="Unassembled WGS sequence"/>
</dbReference>
<reference evidence="10 11" key="1">
    <citation type="submission" date="2016-03" db="EMBL/GenBank/DDBJ databases">
        <authorList>
            <person name="Cho S.-Y."/>
            <person name="Lim S."/>
            <person name="Kim H."/>
            <person name="Soh E.H."/>
            <person name="Moon J.S."/>
        </authorList>
    </citation>
    <scope>NUCLEOTIDE SEQUENCE [LARGE SCALE GENOMIC DNA]</scope>
    <source>
        <strain evidence="10 11">KCTC 3810</strain>
    </source>
</reference>
<dbReference type="PROSITE" id="PS50110">
    <property type="entry name" value="RESPONSE_REGULATORY"/>
    <property type="match status" value="1"/>
</dbReference>
<evidence type="ECO:0000256" key="1">
    <source>
        <dbReference type="ARBA" id="ARBA00022553"/>
    </source>
</evidence>
<dbReference type="PROSITE" id="PS51755">
    <property type="entry name" value="OMPR_PHOB"/>
    <property type="match status" value="1"/>
</dbReference>
<name>A0ABX2V7L9_9BACL</name>
<feature type="domain" description="Response regulatory" evidence="8">
    <location>
        <begin position="3"/>
        <end position="116"/>
    </location>
</feature>
<dbReference type="InterPro" id="IPR039420">
    <property type="entry name" value="WalR-like"/>
</dbReference>
<evidence type="ECO:0000313" key="11">
    <source>
        <dbReference type="Proteomes" id="UP000078447"/>
    </source>
</evidence>
<dbReference type="SMART" id="SM00448">
    <property type="entry name" value="REC"/>
    <property type="match status" value="1"/>
</dbReference>
<keyword evidence="1 6" id="KW-0597">Phosphoprotein</keyword>
<evidence type="ECO:0000256" key="2">
    <source>
        <dbReference type="ARBA" id="ARBA00023012"/>
    </source>
</evidence>